<evidence type="ECO:0000256" key="10">
    <source>
        <dbReference type="ARBA" id="ARBA00023170"/>
    </source>
</evidence>
<dbReference type="GO" id="GO:0005886">
    <property type="term" value="C:plasma membrane"/>
    <property type="evidence" value="ECO:0007669"/>
    <property type="project" value="UniProtKB-SubCell"/>
</dbReference>
<keyword evidence="2" id="KW-1003">Cell membrane</keyword>
<dbReference type="PRINTS" id="PR00245">
    <property type="entry name" value="OLFACTORYR"/>
</dbReference>
<feature type="transmembrane region" description="Helical" evidence="13">
    <location>
        <begin position="31"/>
        <end position="55"/>
    </location>
</feature>
<protein>
    <recommendedName>
        <fullName evidence="14">G-protein coupled receptors family 1 profile domain-containing protein</fullName>
    </recommendedName>
</protein>
<keyword evidence="10" id="KW-0675">Receptor</keyword>
<comment type="subcellular location">
    <subcellularLocation>
        <location evidence="1">Cell membrane</location>
        <topology evidence="1">Multi-pass membrane protein</topology>
    </subcellularLocation>
</comment>
<evidence type="ECO:0000256" key="9">
    <source>
        <dbReference type="ARBA" id="ARBA00023157"/>
    </source>
</evidence>
<dbReference type="InterPro" id="IPR052921">
    <property type="entry name" value="GPCR1_Superfamily_Member"/>
</dbReference>
<feature type="transmembrane region" description="Helical" evidence="13">
    <location>
        <begin position="102"/>
        <end position="124"/>
    </location>
</feature>
<evidence type="ECO:0000256" key="3">
    <source>
        <dbReference type="ARBA" id="ARBA00022606"/>
    </source>
</evidence>
<dbReference type="PROSITE" id="PS50262">
    <property type="entry name" value="G_PROTEIN_RECEP_F1_2"/>
    <property type="match status" value="1"/>
</dbReference>
<evidence type="ECO:0000256" key="12">
    <source>
        <dbReference type="ARBA" id="ARBA00023224"/>
    </source>
</evidence>
<dbReference type="InterPro" id="IPR017452">
    <property type="entry name" value="GPCR_Rhodpsn_7TM"/>
</dbReference>
<dbReference type="FunFam" id="1.20.1070.10:FF:000024">
    <property type="entry name" value="Olfactory receptor"/>
    <property type="match status" value="1"/>
</dbReference>
<dbReference type="PANTHER" id="PTHR26451:SF871">
    <property type="entry name" value="ODORANT RECEPTOR-RELATED"/>
    <property type="match status" value="1"/>
</dbReference>
<evidence type="ECO:0000256" key="13">
    <source>
        <dbReference type="SAM" id="Phobius"/>
    </source>
</evidence>
<keyword evidence="7" id="KW-0297">G-protein coupled receptor</keyword>
<name>A0A3B4GGP1_9CICH</name>
<dbReference type="GO" id="GO:0004984">
    <property type="term" value="F:olfactory receptor activity"/>
    <property type="evidence" value="ECO:0007669"/>
    <property type="project" value="InterPro"/>
</dbReference>
<evidence type="ECO:0000256" key="7">
    <source>
        <dbReference type="ARBA" id="ARBA00023040"/>
    </source>
</evidence>
<dbReference type="GeneTree" id="ENSGT00950000183023"/>
<dbReference type="STRING" id="303518.ENSPNYP00000021304"/>
<feature type="transmembrane region" description="Helical" evidence="13">
    <location>
        <begin position="62"/>
        <end position="82"/>
    </location>
</feature>
<evidence type="ECO:0000256" key="4">
    <source>
        <dbReference type="ARBA" id="ARBA00022692"/>
    </source>
</evidence>
<evidence type="ECO:0000256" key="5">
    <source>
        <dbReference type="ARBA" id="ARBA00022725"/>
    </source>
</evidence>
<dbReference type="Ensembl" id="ENSPNYT00000021817.1">
    <property type="protein sequence ID" value="ENSPNYP00000021304.1"/>
    <property type="gene ID" value="ENSPNYG00000016085.1"/>
</dbReference>
<evidence type="ECO:0000256" key="8">
    <source>
        <dbReference type="ARBA" id="ARBA00023136"/>
    </source>
</evidence>
<sequence>MYVSLIMDNVSNVRSFILSGFNETMNFRVPLFAFTLLYYCMILFFNISLVLLIFLDENLHEPMYIFLSSFCINALYGTTGFYPKFLSDLLRSSQTISYEGCLLQAFIIYSFVCCDLSILAVMAFDRYMAICRPLHYHSFMTKRRLSQLVCFSWLTPSCIFAINVLLTSRLKLCGINIRRVLCVNWLIVKLACPEAETFTNHIAAYATVIIYVSHGFFIMWTYTHLIKTCARSREDREKFMQTCLPHLTSLITFIVVIGFQSIYVQFEYTGFSESLKNFITVEILIIPPFMNPLIYGFKLTKIQNRILTLLKSYKKLTYIKFSLLKKTSVSLCLTLIITFITM</sequence>
<keyword evidence="9" id="KW-1015">Disulfide bond</keyword>
<feature type="transmembrane region" description="Helical" evidence="13">
    <location>
        <begin position="202"/>
        <end position="222"/>
    </location>
</feature>
<dbReference type="InterPro" id="IPR000725">
    <property type="entry name" value="Olfact_rcpt"/>
</dbReference>
<keyword evidence="3" id="KW-0716">Sensory transduction</keyword>
<proteinExistence type="predicted"/>
<accession>A0A3B4GGP1</accession>
<feature type="transmembrane region" description="Helical" evidence="13">
    <location>
        <begin position="278"/>
        <end position="297"/>
    </location>
</feature>
<reference evidence="15" key="1">
    <citation type="submission" date="2023-09" db="UniProtKB">
        <authorList>
            <consortium name="Ensembl"/>
        </authorList>
    </citation>
    <scope>IDENTIFICATION</scope>
</reference>
<evidence type="ECO:0000259" key="14">
    <source>
        <dbReference type="PROSITE" id="PS50262"/>
    </source>
</evidence>
<dbReference type="AlphaFoldDB" id="A0A3B4GGP1"/>
<keyword evidence="11" id="KW-0325">Glycoprotein</keyword>
<keyword evidence="12" id="KW-0807">Transducer</keyword>
<dbReference type="PANTHER" id="PTHR26451">
    <property type="entry name" value="G_PROTEIN_RECEP_F1_2 DOMAIN-CONTAINING PROTEIN"/>
    <property type="match status" value="1"/>
</dbReference>
<organism evidence="15">
    <name type="scientific">Pundamilia nyererei</name>
    <dbReference type="NCBI Taxonomy" id="303518"/>
    <lineage>
        <taxon>Eukaryota</taxon>
        <taxon>Metazoa</taxon>
        <taxon>Chordata</taxon>
        <taxon>Craniata</taxon>
        <taxon>Vertebrata</taxon>
        <taxon>Euteleostomi</taxon>
        <taxon>Actinopterygii</taxon>
        <taxon>Neopterygii</taxon>
        <taxon>Teleostei</taxon>
        <taxon>Neoteleostei</taxon>
        <taxon>Acanthomorphata</taxon>
        <taxon>Ovalentaria</taxon>
        <taxon>Cichlomorphae</taxon>
        <taxon>Cichliformes</taxon>
        <taxon>Cichlidae</taxon>
        <taxon>African cichlids</taxon>
        <taxon>Pseudocrenilabrinae</taxon>
        <taxon>Haplochromini</taxon>
        <taxon>Pundamilia</taxon>
    </lineage>
</organism>
<evidence type="ECO:0000256" key="6">
    <source>
        <dbReference type="ARBA" id="ARBA00022989"/>
    </source>
</evidence>
<dbReference type="InterPro" id="IPR000276">
    <property type="entry name" value="GPCR_Rhodpsn"/>
</dbReference>
<evidence type="ECO:0000313" key="15">
    <source>
        <dbReference type="Ensembl" id="ENSPNYP00000021304.1"/>
    </source>
</evidence>
<evidence type="ECO:0000256" key="2">
    <source>
        <dbReference type="ARBA" id="ARBA00022475"/>
    </source>
</evidence>
<dbReference type="SUPFAM" id="SSF81321">
    <property type="entry name" value="Family A G protein-coupled receptor-like"/>
    <property type="match status" value="1"/>
</dbReference>
<keyword evidence="6 13" id="KW-1133">Transmembrane helix</keyword>
<dbReference type="Pfam" id="PF13853">
    <property type="entry name" value="7tm_4"/>
    <property type="match status" value="1"/>
</dbReference>
<evidence type="ECO:0000256" key="1">
    <source>
        <dbReference type="ARBA" id="ARBA00004651"/>
    </source>
</evidence>
<feature type="transmembrane region" description="Helical" evidence="13">
    <location>
        <begin position="318"/>
        <end position="340"/>
    </location>
</feature>
<keyword evidence="4 13" id="KW-0812">Transmembrane</keyword>
<dbReference type="GO" id="GO:0004930">
    <property type="term" value="F:G protein-coupled receptor activity"/>
    <property type="evidence" value="ECO:0007669"/>
    <property type="project" value="UniProtKB-KW"/>
</dbReference>
<dbReference type="PROSITE" id="PS00237">
    <property type="entry name" value="G_PROTEIN_RECEP_F1_1"/>
    <property type="match status" value="1"/>
</dbReference>
<feature type="transmembrane region" description="Helical" evidence="13">
    <location>
        <begin position="243"/>
        <end position="266"/>
    </location>
</feature>
<feature type="transmembrane region" description="Helical" evidence="13">
    <location>
        <begin position="145"/>
        <end position="166"/>
    </location>
</feature>
<dbReference type="GO" id="GO:0005549">
    <property type="term" value="F:odorant binding"/>
    <property type="evidence" value="ECO:0007669"/>
    <property type="project" value="TreeGrafter"/>
</dbReference>
<dbReference type="Gene3D" id="1.20.1070.10">
    <property type="entry name" value="Rhodopsin 7-helix transmembrane proteins"/>
    <property type="match status" value="1"/>
</dbReference>
<keyword evidence="5" id="KW-0552">Olfaction</keyword>
<keyword evidence="8 13" id="KW-0472">Membrane</keyword>
<evidence type="ECO:0000256" key="11">
    <source>
        <dbReference type="ARBA" id="ARBA00023180"/>
    </source>
</evidence>
<feature type="domain" description="G-protein coupled receptors family 1 profile" evidence="14">
    <location>
        <begin position="45"/>
        <end position="295"/>
    </location>
</feature>